<dbReference type="Gene3D" id="3.30.420.10">
    <property type="entry name" value="Ribonuclease H-like superfamily/Ribonuclease H"/>
    <property type="match status" value="1"/>
</dbReference>
<dbReference type="Proteomes" id="UP001460270">
    <property type="component" value="Unassembled WGS sequence"/>
</dbReference>
<accession>A0AAW0MF64</accession>
<organism evidence="2 3">
    <name type="scientific">Mugilogobius chulae</name>
    <name type="common">yellowstripe goby</name>
    <dbReference type="NCBI Taxonomy" id="88201"/>
    <lineage>
        <taxon>Eukaryota</taxon>
        <taxon>Metazoa</taxon>
        <taxon>Chordata</taxon>
        <taxon>Craniata</taxon>
        <taxon>Vertebrata</taxon>
        <taxon>Euteleostomi</taxon>
        <taxon>Actinopterygii</taxon>
        <taxon>Neopterygii</taxon>
        <taxon>Teleostei</taxon>
        <taxon>Neoteleostei</taxon>
        <taxon>Acanthomorphata</taxon>
        <taxon>Gobiaria</taxon>
        <taxon>Gobiiformes</taxon>
        <taxon>Gobioidei</taxon>
        <taxon>Gobiidae</taxon>
        <taxon>Gobionellinae</taxon>
        <taxon>Mugilogobius</taxon>
    </lineage>
</organism>
<dbReference type="InterPro" id="IPR036397">
    <property type="entry name" value="RNaseH_sf"/>
</dbReference>
<proteinExistence type="predicted"/>
<dbReference type="GO" id="GO:0003676">
    <property type="term" value="F:nucleic acid binding"/>
    <property type="evidence" value="ECO:0007669"/>
    <property type="project" value="InterPro"/>
</dbReference>
<sequence length="298" mass="34305">MLRCLPERAKEDWKASLAKVVHAYNCTRSEATGYAPYFLLFGRNPRLPIDLMFGLTAKDQSASHKDYAEKWRQRMDDAYRLASETANKENKRGKVLYDKKTYGPDLHPGSRVLVRNLNEKGGPGKLRAFWEDQVYVVTQRKHEDSPVYEIQPESGKGRTRVMHRNLLLPCDFLLEKSSDDEDDLRDITGLHMEYRIPEVHYELVEEVAIDNEEAERHSSAGEEDEPQGNQNEVDTESQDGDNDRQGNVEDHQSPESAGSDQEDPGPSSGQQKKYPFRLRKPKLMFTYHRLGQPTMSYK</sequence>
<dbReference type="InterPro" id="IPR050951">
    <property type="entry name" value="Retrovirus_Pol_polyprotein"/>
</dbReference>
<gene>
    <name evidence="2" type="ORF">WMY93_034191</name>
</gene>
<reference evidence="3" key="1">
    <citation type="submission" date="2024-04" db="EMBL/GenBank/DDBJ databases">
        <title>Salinicola lusitanus LLJ914,a marine bacterium isolated from the Okinawa Trough.</title>
        <authorList>
            <person name="Li J."/>
        </authorList>
    </citation>
    <scope>NUCLEOTIDE SEQUENCE [LARGE SCALE GENOMIC DNA]</scope>
</reference>
<protein>
    <recommendedName>
        <fullName evidence="4">Integrase catalytic domain-containing protein</fullName>
    </recommendedName>
</protein>
<dbReference type="PANTHER" id="PTHR37984:SF15">
    <property type="entry name" value="INTEGRASE CATALYTIC DOMAIN-CONTAINING PROTEIN"/>
    <property type="match status" value="1"/>
</dbReference>
<dbReference type="PANTHER" id="PTHR37984">
    <property type="entry name" value="PROTEIN CBG26694"/>
    <property type="match status" value="1"/>
</dbReference>
<dbReference type="AlphaFoldDB" id="A0AAW0MF64"/>
<evidence type="ECO:0000313" key="3">
    <source>
        <dbReference type="Proteomes" id="UP001460270"/>
    </source>
</evidence>
<evidence type="ECO:0008006" key="4">
    <source>
        <dbReference type="Google" id="ProtNLM"/>
    </source>
</evidence>
<feature type="region of interest" description="Disordered" evidence="1">
    <location>
        <begin position="212"/>
        <end position="298"/>
    </location>
</feature>
<name>A0AAW0MF64_9GOBI</name>
<feature type="compositionally biased region" description="Basic and acidic residues" evidence="1">
    <location>
        <begin position="241"/>
        <end position="253"/>
    </location>
</feature>
<dbReference type="EMBL" id="JBBPFD010000409">
    <property type="protein sequence ID" value="KAK7878977.1"/>
    <property type="molecule type" value="Genomic_DNA"/>
</dbReference>
<comment type="caution">
    <text evidence="2">The sequence shown here is derived from an EMBL/GenBank/DDBJ whole genome shotgun (WGS) entry which is preliminary data.</text>
</comment>
<keyword evidence="3" id="KW-1185">Reference proteome</keyword>
<evidence type="ECO:0000313" key="2">
    <source>
        <dbReference type="EMBL" id="KAK7878977.1"/>
    </source>
</evidence>
<evidence type="ECO:0000256" key="1">
    <source>
        <dbReference type="SAM" id="MobiDB-lite"/>
    </source>
</evidence>